<feature type="chain" id="PRO_5046453650" evidence="1">
    <location>
        <begin position="19"/>
        <end position="251"/>
    </location>
</feature>
<keyword evidence="1" id="KW-0732">Signal</keyword>
<name>A0A6J1P5P3_BICAN</name>
<feature type="signal peptide" evidence="1">
    <location>
        <begin position="1"/>
        <end position="18"/>
    </location>
</feature>
<protein>
    <submittedName>
        <fullName evidence="3">Uncharacterized protein LOC112056862</fullName>
    </submittedName>
</protein>
<evidence type="ECO:0000313" key="3">
    <source>
        <dbReference type="RefSeq" id="XP_023953115.2"/>
    </source>
</evidence>
<keyword evidence="2" id="KW-1185">Reference proteome</keyword>
<dbReference type="Proteomes" id="UP001652582">
    <property type="component" value="Chromosome 27"/>
</dbReference>
<organism evidence="2 3">
    <name type="scientific">Bicyclus anynana</name>
    <name type="common">Squinting bush brown butterfly</name>
    <dbReference type="NCBI Taxonomy" id="110368"/>
    <lineage>
        <taxon>Eukaryota</taxon>
        <taxon>Metazoa</taxon>
        <taxon>Ecdysozoa</taxon>
        <taxon>Arthropoda</taxon>
        <taxon>Hexapoda</taxon>
        <taxon>Insecta</taxon>
        <taxon>Pterygota</taxon>
        <taxon>Neoptera</taxon>
        <taxon>Endopterygota</taxon>
        <taxon>Lepidoptera</taxon>
        <taxon>Glossata</taxon>
        <taxon>Ditrysia</taxon>
        <taxon>Papilionoidea</taxon>
        <taxon>Nymphalidae</taxon>
        <taxon>Satyrinae</taxon>
        <taxon>Satyrini</taxon>
        <taxon>Mycalesina</taxon>
        <taxon>Bicyclus</taxon>
    </lineage>
</organism>
<gene>
    <name evidence="3" type="primary">LOC112056862</name>
</gene>
<reference evidence="3" key="1">
    <citation type="submission" date="2025-08" db="UniProtKB">
        <authorList>
            <consortium name="RefSeq"/>
        </authorList>
    </citation>
    <scope>IDENTIFICATION</scope>
</reference>
<dbReference type="GeneID" id="112056862"/>
<dbReference type="AlphaFoldDB" id="A0A6J1P5P3"/>
<sequence length="251" mass="25041">MASIAGFILMAILCTANCNPLAEILPNVATTVCESTPNMLANLGLGVGPLGLNLPTSLGLQLLTQSMMPSLGQTTVCDSKTNVGLPVLSPYGLPMNTGMPSQTQTICESASNLPVPYGLGLPGLIKGLNLPGLVNNNIPSSSTTVCESTNNPVSPLNLPLGLSGMLGGGLPFGGLNLPFNGLGLPMNGLGLPMNGLGLSMNGLGLPMNGLGLSVNGLGLPMNGLGLPMNGLGLPLNGLAGLAVNPLGLPML</sequence>
<accession>A0A6J1P5P3</accession>
<proteinExistence type="predicted"/>
<dbReference type="KEGG" id="bany:112056862"/>
<evidence type="ECO:0000256" key="1">
    <source>
        <dbReference type="SAM" id="SignalP"/>
    </source>
</evidence>
<evidence type="ECO:0000313" key="2">
    <source>
        <dbReference type="Proteomes" id="UP001652582"/>
    </source>
</evidence>
<dbReference type="OrthoDB" id="7493618at2759"/>
<dbReference type="RefSeq" id="XP_023953115.2">
    <property type="nucleotide sequence ID" value="XM_024097347.2"/>
</dbReference>